<protein>
    <submittedName>
        <fullName evidence="1">Uncharacterized protein</fullName>
    </submittedName>
</protein>
<accession>A0A166QRS2</accession>
<gene>
    <name evidence="1" type="ORF">FIBSPDRAFT_948400</name>
</gene>
<organism evidence="1">
    <name type="scientific">Athelia psychrophila</name>
    <dbReference type="NCBI Taxonomy" id="1759441"/>
    <lineage>
        <taxon>Eukaryota</taxon>
        <taxon>Fungi</taxon>
        <taxon>Dikarya</taxon>
        <taxon>Basidiomycota</taxon>
        <taxon>Agaricomycotina</taxon>
        <taxon>Agaricomycetes</taxon>
        <taxon>Agaricomycetidae</taxon>
        <taxon>Atheliales</taxon>
        <taxon>Atheliaceae</taxon>
        <taxon>Athelia</taxon>
    </lineage>
</organism>
<name>A0A166QRS2_9AGAM</name>
<dbReference type="OrthoDB" id="10251412at2759"/>
<dbReference type="Gene3D" id="3.40.50.300">
    <property type="entry name" value="P-loop containing nucleotide triphosphate hydrolases"/>
    <property type="match status" value="1"/>
</dbReference>
<reference evidence="1" key="1">
    <citation type="journal article" date="2016" name="Mol. Biol. Evol.">
        <title>Comparative Genomics of Early-Diverging Mushroom-Forming Fungi Provides Insights into the Origins of Lignocellulose Decay Capabilities.</title>
        <authorList>
            <person name="Nagy L.G."/>
            <person name="Riley R."/>
            <person name="Tritt A."/>
            <person name="Adam C."/>
            <person name="Daum C."/>
            <person name="Floudas D."/>
            <person name="Sun H."/>
            <person name="Yadav J.S."/>
            <person name="Pangilinan J."/>
            <person name="Larsson K.H."/>
            <person name="Matsuura K."/>
            <person name="Barry K."/>
            <person name="Labutti K."/>
            <person name="Kuo R."/>
            <person name="Ohm R.A."/>
            <person name="Bhattacharya S.S."/>
            <person name="Shirouzu T."/>
            <person name="Yoshinaga Y."/>
            <person name="Martin F.M."/>
            <person name="Grigoriev I.V."/>
            <person name="Hibbett D.S."/>
        </authorList>
    </citation>
    <scope>NUCLEOTIDE SEQUENCE [LARGE SCALE GENOMIC DNA]</scope>
    <source>
        <strain evidence="1">CBS 109695</strain>
    </source>
</reference>
<dbReference type="SUPFAM" id="SSF52540">
    <property type="entry name" value="P-loop containing nucleoside triphosphate hydrolases"/>
    <property type="match status" value="1"/>
</dbReference>
<dbReference type="AlphaFoldDB" id="A0A166QRS2"/>
<sequence length="167" mass="19176">MEIDPLRYKRPILSIVLNPGGKEMLSNDTEWCADRGIPFRRGYLFHGVTGSGKFSLIHTRACEPMFDIYSLPAIIVNLQRHAHCPRLPPPRALHHPSEDLDGAFARERLDPALSRPGPMYLWVEFRNTGKWQAEALFRNFFPSMEESATKNAEMEKDLRVHSSQLMD</sequence>
<dbReference type="STRING" id="436010.A0A166QRS2"/>
<evidence type="ECO:0000313" key="1">
    <source>
        <dbReference type="EMBL" id="KZP27467.1"/>
    </source>
</evidence>
<proteinExistence type="predicted"/>
<dbReference type="EMBL" id="KV417508">
    <property type="protein sequence ID" value="KZP27467.1"/>
    <property type="molecule type" value="Genomic_DNA"/>
</dbReference>
<dbReference type="InterPro" id="IPR050747">
    <property type="entry name" value="Mitochondrial_chaperone_BCS1"/>
</dbReference>
<dbReference type="PANTHER" id="PTHR23070">
    <property type="entry name" value="BCS1 AAA-TYPE ATPASE"/>
    <property type="match status" value="1"/>
</dbReference>
<dbReference type="InterPro" id="IPR027417">
    <property type="entry name" value="P-loop_NTPase"/>
</dbReference>